<dbReference type="GO" id="GO:0005737">
    <property type="term" value="C:cytoplasm"/>
    <property type="evidence" value="ECO:0007669"/>
    <property type="project" value="UniProtKB-SubCell"/>
</dbReference>
<comment type="domain">
    <text evidence="8">The N-terminal domain determines nucleotide recognition and specific binding, while the C-terminal domain determines the specific binding to the target protein.</text>
</comment>
<evidence type="ECO:0000313" key="10">
    <source>
        <dbReference type="EMBL" id="QBK31060.1"/>
    </source>
</evidence>
<dbReference type="HAMAP" id="MF_00316">
    <property type="entry name" value="MobA"/>
    <property type="match status" value="1"/>
</dbReference>
<dbReference type="EC" id="2.7.7.77" evidence="8"/>
<evidence type="ECO:0000256" key="2">
    <source>
        <dbReference type="ARBA" id="ARBA00022679"/>
    </source>
</evidence>
<keyword evidence="6 8" id="KW-0342">GTP-binding</keyword>
<accession>A0A4P6V3K5</accession>
<comment type="similarity">
    <text evidence="8">Belongs to the MobA family.</text>
</comment>
<reference evidence="10 11" key="1">
    <citation type="journal article" date="2017" name="Int. J. Syst. Evol. Microbiol.">
        <title>Roseitalea porphyridii gen. nov., sp. nov., isolated from a red alga, and reclassification of Hoeflea suaedae Chung et al. 2013 as Pseudohoeflea suaedae gen. nov., comb. nov.</title>
        <authorList>
            <person name="Hyeon J.W."/>
            <person name="Jeong S.E."/>
            <person name="Baek K."/>
            <person name="Jeon C.O."/>
        </authorList>
    </citation>
    <scope>NUCLEOTIDE SEQUENCE [LARGE SCALE GENOMIC DNA]</scope>
    <source>
        <strain evidence="10 11">MA7-20</strain>
    </source>
</reference>
<evidence type="ECO:0000256" key="7">
    <source>
        <dbReference type="ARBA" id="ARBA00023150"/>
    </source>
</evidence>
<dbReference type="AlphaFoldDB" id="A0A4P6V3K5"/>
<gene>
    <name evidence="8 10" type="primary">mobA</name>
    <name evidence="10" type="ORF">E0E05_10920</name>
</gene>
<dbReference type="GO" id="GO:0046872">
    <property type="term" value="F:metal ion binding"/>
    <property type="evidence" value="ECO:0007669"/>
    <property type="project" value="UniProtKB-KW"/>
</dbReference>
<dbReference type="InterPro" id="IPR013482">
    <property type="entry name" value="Molybde_CF_guanTrfase"/>
</dbReference>
<feature type="binding site" evidence="8">
    <location>
        <begin position="16"/>
        <end position="18"/>
    </location>
    <ligand>
        <name>GTP</name>
        <dbReference type="ChEBI" id="CHEBI:37565"/>
    </ligand>
</feature>
<dbReference type="GO" id="GO:1902758">
    <property type="term" value="P:bis(molybdopterin guanine dinucleotide)molybdenum biosynthetic process"/>
    <property type="evidence" value="ECO:0007669"/>
    <property type="project" value="TreeGrafter"/>
</dbReference>
<dbReference type="NCBIfam" id="TIGR02665">
    <property type="entry name" value="molyb_mobA"/>
    <property type="match status" value="1"/>
</dbReference>
<feature type="binding site" evidence="8">
    <location>
        <position position="29"/>
    </location>
    <ligand>
        <name>GTP</name>
        <dbReference type="ChEBI" id="CHEBI:37565"/>
    </ligand>
</feature>
<organism evidence="10 11">
    <name type="scientific">Roseitalea porphyridii</name>
    <dbReference type="NCBI Taxonomy" id="1852022"/>
    <lineage>
        <taxon>Bacteria</taxon>
        <taxon>Pseudomonadati</taxon>
        <taxon>Pseudomonadota</taxon>
        <taxon>Alphaproteobacteria</taxon>
        <taxon>Hyphomicrobiales</taxon>
        <taxon>Ahrensiaceae</taxon>
        <taxon>Roseitalea</taxon>
    </lineage>
</organism>
<evidence type="ECO:0000256" key="6">
    <source>
        <dbReference type="ARBA" id="ARBA00023134"/>
    </source>
</evidence>
<dbReference type="InterPro" id="IPR025877">
    <property type="entry name" value="MobA-like_NTP_Trfase"/>
</dbReference>
<comment type="function">
    <text evidence="8">Transfers a GMP moiety from GTP to Mo-molybdopterin (Mo-MPT) cofactor (Moco or molybdenum cofactor) to form Mo-molybdopterin guanine dinucleotide (Mo-MGD) cofactor.</text>
</comment>
<dbReference type="PANTHER" id="PTHR19136:SF81">
    <property type="entry name" value="MOLYBDENUM COFACTOR GUANYLYLTRANSFERASE"/>
    <property type="match status" value="1"/>
</dbReference>
<comment type="subunit">
    <text evidence="8">Monomer.</text>
</comment>
<feature type="domain" description="MobA-like NTP transferase" evidence="9">
    <location>
        <begin position="13"/>
        <end position="170"/>
    </location>
</feature>
<dbReference type="PANTHER" id="PTHR19136">
    <property type="entry name" value="MOLYBDENUM COFACTOR GUANYLYLTRANSFERASE"/>
    <property type="match status" value="1"/>
</dbReference>
<evidence type="ECO:0000256" key="1">
    <source>
        <dbReference type="ARBA" id="ARBA00022490"/>
    </source>
</evidence>
<feature type="binding site" evidence="8">
    <location>
        <position position="57"/>
    </location>
    <ligand>
        <name>GTP</name>
        <dbReference type="ChEBI" id="CHEBI:37565"/>
    </ligand>
</feature>
<protein>
    <recommendedName>
        <fullName evidence="8">Molybdenum cofactor guanylyltransferase</fullName>
        <shortName evidence="8">MoCo guanylyltransferase</shortName>
        <ecNumber evidence="8">2.7.7.77</ecNumber>
    </recommendedName>
    <alternativeName>
        <fullName evidence="8">GTP:molybdopterin guanylyltransferase</fullName>
    </alternativeName>
    <alternativeName>
        <fullName evidence="8">Mo-MPT guanylyltransferase</fullName>
    </alternativeName>
    <alternativeName>
        <fullName evidence="8">Molybdopterin guanylyltransferase</fullName>
    </alternativeName>
    <alternativeName>
        <fullName evidence="8">Molybdopterin-guanine dinucleotide synthase</fullName>
        <shortName evidence="8">MGD synthase</shortName>
    </alternativeName>
</protein>
<feature type="binding site" evidence="8">
    <location>
        <position position="110"/>
    </location>
    <ligand>
        <name>GTP</name>
        <dbReference type="ChEBI" id="CHEBI:37565"/>
    </ligand>
</feature>
<keyword evidence="4 8" id="KW-0547">Nucleotide-binding</keyword>
<comment type="cofactor">
    <cofactor evidence="8">
        <name>Mg(2+)</name>
        <dbReference type="ChEBI" id="CHEBI:18420"/>
    </cofactor>
</comment>
<dbReference type="GO" id="GO:0061603">
    <property type="term" value="F:molybdenum cofactor guanylyltransferase activity"/>
    <property type="evidence" value="ECO:0007669"/>
    <property type="project" value="UniProtKB-EC"/>
</dbReference>
<keyword evidence="1 8" id="KW-0963">Cytoplasm</keyword>
<dbReference type="KEGG" id="rpod:E0E05_10920"/>
<evidence type="ECO:0000259" key="9">
    <source>
        <dbReference type="Pfam" id="PF12804"/>
    </source>
</evidence>
<dbReference type="GeneID" id="90767809"/>
<keyword evidence="7 8" id="KW-0501">Molybdenum cofactor biosynthesis</keyword>
<evidence type="ECO:0000256" key="4">
    <source>
        <dbReference type="ARBA" id="ARBA00022741"/>
    </source>
</evidence>
<dbReference type="EMBL" id="CP036532">
    <property type="protein sequence ID" value="QBK31060.1"/>
    <property type="molecule type" value="Genomic_DNA"/>
</dbReference>
<dbReference type="Gene3D" id="3.90.550.10">
    <property type="entry name" value="Spore Coat Polysaccharide Biosynthesis Protein SpsA, Chain A"/>
    <property type="match status" value="1"/>
</dbReference>
<evidence type="ECO:0000256" key="3">
    <source>
        <dbReference type="ARBA" id="ARBA00022723"/>
    </source>
</evidence>
<keyword evidence="11" id="KW-1185">Reference proteome</keyword>
<name>A0A4P6V3K5_9HYPH</name>
<evidence type="ECO:0000313" key="11">
    <source>
        <dbReference type="Proteomes" id="UP000293719"/>
    </source>
</evidence>
<evidence type="ECO:0000256" key="8">
    <source>
        <dbReference type="HAMAP-Rule" id="MF_00316"/>
    </source>
</evidence>
<keyword evidence="2 8" id="KW-0808">Transferase</keyword>
<proteinExistence type="inferred from homology"/>
<keyword evidence="3 8" id="KW-0479">Metal-binding</keyword>
<comment type="subcellular location">
    <subcellularLocation>
        <location evidence="8">Cytoplasm</location>
    </subcellularLocation>
</comment>
<dbReference type="OrthoDB" id="9788394at2"/>
<dbReference type="CDD" id="cd02503">
    <property type="entry name" value="MobA"/>
    <property type="match status" value="1"/>
</dbReference>
<feature type="binding site" evidence="8">
    <location>
        <position position="110"/>
    </location>
    <ligand>
        <name>Mg(2+)</name>
        <dbReference type="ChEBI" id="CHEBI:18420"/>
    </ligand>
</feature>
<dbReference type="Pfam" id="PF12804">
    <property type="entry name" value="NTP_transf_3"/>
    <property type="match status" value="1"/>
</dbReference>
<keyword evidence="5 8" id="KW-0460">Magnesium</keyword>
<keyword evidence="10" id="KW-0548">Nucleotidyltransferase</keyword>
<sequence length="213" mass="22295">MTDLTAGKKTILGVVLAGGQSRRMGGTDKALVPLAGRPLIAHVAGRLAPQVDAVAINANGDPARFEETALPVFADTVAGHAGPLAGVLAAMDHAARHHPSVTHVATAATDTPFFPEDLVARLSAAATTANTIAMATSDGHRHPVFALWPVALADDLGDWLETSDTLKVMAFVQRHHLAEVDFPVGRDGTDPFFNINTPDDLARAETFMRQGAA</sequence>
<dbReference type="GO" id="GO:0005525">
    <property type="term" value="F:GTP binding"/>
    <property type="evidence" value="ECO:0007669"/>
    <property type="project" value="UniProtKB-UniRule"/>
</dbReference>
<dbReference type="SUPFAM" id="SSF53448">
    <property type="entry name" value="Nucleotide-diphospho-sugar transferases"/>
    <property type="match status" value="1"/>
</dbReference>
<comment type="catalytic activity">
    <reaction evidence="8">
        <text>Mo-molybdopterin + GTP + H(+) = Mo-molybdopterin guanine dinucleotide + diphosphate</text>
        <dbReference type="Rhea" id="RHEA:34243"/>
        <dbReference type="ChEBI" id="CHEBI:15378"/>
        <dbReference type="ChEBI" id="CHEBI:33019"/>
        <dbReference type="ChEBI" id="CHEBI:37565"/>
        <dbReference type="ChEBI" id="CHEBI:71302"/>
        <dbReference type="ChEBI" id="CHEBI:71310"/>
        <dbReference type="EC" id="2.7.7.77"/>
    </reaction>
</comment>
<dbReference type="Proteomes" id="UP000293719">
    <property type="component" value="Chromosome"/>
</dbReference>
<feature type="binding site" evidence="8">
    <location>
        <position position="75"/>
    </location>
    <ligand>
        <name>GTP</name>
        <dbReference type="ChEBI" id="CHEBI:37565"/>
    </ligand>
</feature>
<evidence type="ECO:0000256" key="5">
    <source>
        <dbReference type="ARBA" id="ARBA00022842"/>
    </source>
</evidence>
<dbReference type="InterPro" id="IPR029044">
    <property type="entry name" value="Nucleotide-diphossugar_trans"/>
</dbReference>
<dbReference type="RefSeq" id="WP_131616738.1">
    <property type="nucleotide sequence ID" value="NZ_CP036532.1"/>
</dbReference>